<sequence>MIDFGKLKHLHLFRFDTSEALASETTNQGGKGAPKEGQKRKKYRMQLVFKGNYVTDLIRIVTTTYTFSYLHLHKTIRAPQTGPEDLVGEIPILCPTDTTKVLVCTPCHDLYLSAGGLGDINLITKRSVRRSMFSRIPEEQKWLELPERIALRKKELPKSKVKKNDKDLEGKLFPWIYPKATGYWVDEKTAKAGKASRSFEEDMEIKLNSFDSRWRDDDEWGGWAAARAKGEDGIDALYPEA</sequence>
<keyword evidence="2" id="KW-1185">Reference proteome</keyword>
<dbReference type="EMBL" id="JADGJD010000282">
    <property type="protein sequence ID" value="KAJ3052584.1"/>
    <property type="molecule type" value="Genomic_DNA"/>
</dbReference>
<evidence type="ECO:0000313" key="2">
    <source>
        <dbReference type="Proteomes" id="UP001212841"/>
    </source>
</evidence>
<proteinExistence type="predicted"/>
<evidence type="ECO:0000313" key="1">
    <source>
        <dbReference type="EMBL" id="KAJ3052584.1"/>
    </source>
</evidence>
<comment type="caution">
    <text evidence="1">The sequence shown here is derived from an EMBL/GenBank/DDBJ whole genome shotgun (WGS) entry which is preliminary data.</text>
</comment>
<dbReference type="Proteomes" id="UP001212841">
    <property type="component" value="Unassembled WGS sequence"/>
</dbReference>
<organism evidence="1 2">
    <name type="scientific">Rhizophlyctis rosea</name>
    <dbReference type="NCBI Taxonomy" id="64517"/>
    <lineage>
        <taxon>Eukaryota</taxon>
        <taxon>Fungi</taxon>
        <taxon>Fungi incertae sedis</taxon>
        <taxon>Chytridiomycota</taxon>
        <taxon>Chytridiomycota incertae sedis</taxon>
        <taxon>Chytridiomycetes</taxon>
        <taxon>Rhizophlyctidales</taxon>
        <taxon>Rhizophlyctidaceae</taxon>
        <taxon>Rhizophlyctis</taxon>
    </lineage>
</organism>
<reference evidence="1" key="1">
    <citation type="submission" date="2020-05" db="EMBL/GenBank/DDBJ databases">
        <title>Phylogenomic resolution of chytrid fungi.</title>
        <authorList>
            <person name="Stajich J.E."/>
            <person name="Amses K."/>
            <person name="Simmons R."/>
            <person name="Seto K."/>
            <person name="Myers J."/>
            <person name="Bonds A."/>
            <person name="Quandt C.A."/>
            <person name="Barry K."/>
            <person name="Liu P."/>
            <person name="Grigoriev I."/>
            <person name="Longcore J.E."/>
            <person name="James T.Y."/>
        </authorList>
    </citation>
    <scope>NUCLEOTIDE SEQUENCE</scope>
    <source>
        <strain evidence="1">JEL0318</strain>
    </source>
</reference>
<accession>A0AAD5X6L9</accession>
<protein>
    <submittedName>
        <fullName evidence="1">Uncharacterized protein</fullName>
    </submittedName>
</protein>
<name>A0AAD5X6L9_9FUNG</name>
<gene>
    <name evidence="1" type="ORF">HK097_006020</name>
</gene>
<dbReference type="AlphaFoldDB" id="A0AAD5X6L9"/>